<evidence type="ECO:0000313" key="2">
    <source>
        <dbReference type="EMBL" id="SNS22050.1"/>
    </source>
</evidence>
<gene>
    <name evidence="2" type="ORF">SAMN06296052_103178</name>
</gene>
<accession>A0A239CPI7</accession>
<reference evidence="3" key="1">
    <citation type="submission" date="2017-06" db="EMBL/GenBank/DDBJ databases">
        <authorList>
            <person name="Varghese N."/>
            <person name="Submissions S."/>
        </authorList>
    </citation>
    <scope>NUCLEOTIDE SEQUENCE [LARGE SCALE GENOMIC DNA]</scope>
    <source>
        <strain evidence="3">NKM1</strain>
    </source>
</reference>
<sequence length="133" mass="14944">MLVVKKPLVTAITAGTYFLLAFSSLTKIFFIPYIAAKFEVLGIAEFGRLFGYMELIAFMLYIYPRTMGFGFVLLCSYLGGAIATDIHAPEYLYQPIVVLTFVFLTTYLRNPALFSDRLVAVKKSCCTVVSYQD</sequence>
<evidence type="ECO:0000256" key="1">
    <source>
        <dbReference type="SAM" id="Phobius"/>
    </source>
</evidence>
<feature type="transmembrane region" description="Helical" evidence="1">
    <location>
        <begin position="12"/>
        <end position="34"/>
    </location>
</feature>
<organism evidence="2 3">
    <name type="scientific">Pontibacter ummariensis</name>
    <dbReference type="NCBI Taxonomy" id="1610492"/>
    <lineage>
        <taxon>Bacteria</taxon>
        <taxon>Pseudomonadati</taxon>
        <taxon>Bacteroidota</taxon>
        <taxon>Cytophagia</taxon>
        <taxon>Cytophagales</taxon>
        <taxon>Hymenobacteraceae</taxon>
        <taxon>Pontibacter</taxon>
    </lineage>
</organism>
<name>A0A239CPI7_9BACT</name>
<dbReference type="RefSeq" id="WP_089318060.1">
    <property type="nucleotide sequence ID" value="NZ_FZOQ01000003.1"/>
</dbReference>
<feature type="transmembrane region" description="Helical" evidence="1">
    <location>
        <begin position="91"/>
        <end position="108"/>
    </location>
</feature>
<proteinExistence type="predicted"/>
<dbReference type="AlphaFoldDB" id="A0A239CPI7"/>
<evidence type="ECO:0000313" key="3">
    <source>
        <dbReference type="Proteomes" id="UP000198432"/>
    </source>
</evidence>
<keyword evidence="1" id="KW-0472">Membrane</keyword>
<dbReference type="Proteomes" id="UP000198432">
    <property type="component" value="Unassembled WGS sequence"/>
</dbReference>
<evidence type="ECO:0008006" key="4">
    <source>
        <dbReference type="Google" id="ProtNLM"/>
    </source>
</evidence>
<keyword evidence="1" id="KW-0812">Transmembrane</keyword>
<dbReference type="EMBL" id="FZOQ01000003">
    <property type="protein sequence ID" value="SNS22050.1"/>
    <property type="molecule type" value="Genomic_DNA"/>
</dbReference>
<keyword evidence="3" id="KW-1185">Reference proteome</keyword>
<protein>
    <recommendedName>
        <fullName evidence="4">DoxX-like family protein</fullName>
    </recommendedName>
</protein>
<keyword evidence="1" id="KW-1133">Transmembrane helix</keyword>
<dbReference type="OrthoDB" id="676425at2"/>